<keyword evidence="2" id="KW-1185">Reference proteome</keyword>
<accession>A0A409YW39</accession>
<gene>
    <name evidence="1" type="ORF">CVT24_010164</name>
</gene>
<evidence type="ECO:0000313" key="2">
    <source>
        <dbReference type="Proteomes" id="UP000284842"/>
    </source>
</evidence>
<organism evidence="1 2">
    <name type="scientific">Panaeolus cyanescens</name>
    <dbReference type="NCBI Taxonomy" id="181874"/>
    <lineage>
        <taxon>Eukaryota</taxon>
        <taxon>Fungi</taxon>
        <taxon>Dikarya</taxon>
        <taxon>Basidiomycota</taxon>
        <taxon>Agaricomycotina</taxon>
        <taxon>Agaricomycetes</taxon>
        <taxon>Agaricomycetidae</taxon>
        <taxon>Agaricales</taxon>
        <taxon>Agaricineae</taxon>
        <taxon>Galeropsidaceae</taxon>
        <taxon>Panaeolus</taxon>
    </lineage>
</organism>
<sequence>MSLLGGITNTATSTTSSLVGSVGDTLSNTTGIVGGTIGSTVGTVGQTVDAVGQTVSDAGQAVTKIDDKMGDFDESIDPPKPNEINKWIVNKPIGAARVWSGRHLIYSRTGDEAMYGIGDRYLTNITWVQLISWRNDTEAEQQYQYAYSTSLKVTKGTEVQNGIDVKGSYNGMSIGISETRKTFSAIETTETQTTTITVKVPAKATLTFYQKRYEFHEECTFVNDAWGKEWNAGPWGGYTPLLTLKWDTQIMADEYLTTDQTLGSGPGLMTCTSVAPAPKADTTRKRENLTERCKNWLNSFDL</sequence>
<name>A0A409YW39_9AGAR</name>
<dbReference type="InParanoid" id="A0A409YW39"/>
<dbReference type="EMBL" id="NHTK01000493">
    <property type="protein sequence ID" value="PPR07221.1"/>
    <property type="molecule type" value="Genomic_DNA"/>
</dbReference>
<dbReference type="Proteomes" id="UP000284842">
    <property type="component" value="Unassembled WGS sequence"/>
</dbReference>
<comment type="caution">
    <text evidence="1">The sequence shown here is derived from an EMBL/GenBank/DDBJ whole genome shotgun (WGS) entry which is preliminary data.</text>
</comment>
<proteinExistence type="predicted"/>
<dbReference type="OrthoDB" id="3678961at2759"/>
<reference evidence="1 2" key="1">
    <citation type="journal article" date="2018" name="Evol. Lett.">
        <title>Horizontal gene cluster transfer increased hallucinogenic mushroom diversity.</title>
        <authorList>
            <person name="Reynolds H.T."/>
            <person name="Vijayakumar V."/>
            <person name="Gluck-Thaler E."/>
            <person name="Korotkin H.B."/>
            <person name="Matheny P.B."/>
            <person name="Slot J.C."/>
        </authorList>
    </citation>
    <scope>NUCLEOTIDE SEQUENCE [LARGE SCALE GENOMIC DNA]</scope>
    <source>
        <strain evidence="1 2">2629</strain>
    </source>
</reference>
<dbReference type="AlphaFoldDB" id="A0A409YW39"/>
<protein>
    <submittedName>
        <fullName evidence="1">Uncharacterized protein</fullName>
    </submittedName>
</protein>
<evidence type="ECO:0000313" key="1">
    <source>
        <dbReference type="EMBL" id="PPR07221.1"/>
    </source>
</evidence>